<dbReference type="Proteomes" id="UP000037904">
    <property type="component" value="Unassembled WGS sequence"/>
</dbReference>
<dbReference type="OrthoDB" id="5350192at2759"/>
<dbReference type="Pfam" id="PF24483">
    <property type="entry name" value="DUF7582"/>
    <property type="match status" value="1"/>
</dbReference>
<name>A0A0N1J307_FUSLA</name>
<protein>
    <recommendedName>
        <fullName evidence="2">DUF7582 domain-containing protein</fullName>
    </recommendedName>
</protein>
<dbReference type="EMBL" id="JXCE01000020">
    <property type="protein sequence ID" value="KPA44911.1"/>
    <property type="molecule type" value="Genomic_DNA"/>
</dbReference>
<proteinExistence type="predicted"/>
<sequence>MSLKDRISSPLEAGTSILDAHHLPPNLAPALEHASSCLARKSQHITLVVARRDYQLPSVVPPKGLLTPTTPTTLSPGFRLNLSQGPVSRLKSLIRKGSSASLRSMDSPRSGLSSPGQVPPLEISSPRFKWPLSPSTPLSPPPMTPCTASSTTTDTMSSMMNASSGFGMRLIHTNELNPKSEKILNTILTKTEKKFALGSEWLSSAVRPSSCGLTNQLIHSSIIQNEVLFCSEGLTVLSLDRLYSLKSALSSYSKTKSPLRLEDAVDELRRIILATNGTKVSKTAILRSYDWLSVSNSALVDLDRMYRRAYGGPEQHGGIVGLTSFAEPAIKPISDSQERHIEEEASETTINITASKGKTPSPKPLLKLQTNFTPGPLLRPKPKKIVTPAQVPIQVETGDGEEEDGDLTARPTDQLYFTMQQWEPPSTIDQILTAGPVNRSAFSPLTPTPIMSPGSAGFGPMTPHDYDDISPTTRGEWGFMLADNAFQSGRKVGVETF</sequence>
<gene>
    <name evidence="3" type="ORF">FLAG1_02216</name>
</gene>
<evidence type="ECO:0000259" key="2">
    <source>
        <dbReference type="Pfam" id="PF24483"/>
    </source>
</evidence>
<evidence type="ECO:0000313" key="3">
    <source>
        <dbReference type="EMBL" id="KPA44911.1"/>
    </source>
</evidence>
<evidence type="ECO:0000256" key="1">
    <source>
        <dbReference type="SAM" id="MobiDB-lite"/>
    </source>
</evidence>
<keyword evidence="4" id="KW-1185">Reference proteome</keyword>
<comment type="caution">
    <text evidence="3">The sequence shown here is derived from an EMBL/GenBank/DDBJ whole genome shotgun (WGS) entry which is preliminary data.</text>
</comment>
<dbReference type="InterPro" id="IPR056004">
    <property type="entry name" value="DUF7582"/>
</dbReference>
<accession>A0A0N1J307</accession>
<reference evidence="3 4" key="1">
    <citation type="submission" date="2015-04" db="EMBL/GenBank/DDBJ databases">
        <title>The draft genome sequence of Fusarium langsethiae, a T-2/HT-2 mycotoxin producer.</title>
        <authorList>
            <person name="Lysoe E."/>
            <person name="Divon H.H."/>
            <person name="Terzi V."/>
            <person name="Orru L."/>
            <person name="Lamontanara A."/>
            <person name="Kolseth A.-K."/>
            <person name="Frandsen R.J."/>
            <person name="Nielsen K."/>
            <person name="Thrane U."/>
        </authorList>
    </citation>
    <scope>NUCLEOTIDE SEQUENCE [LARGE SCALE GENOMIC DNA]</scope>
    <source>
        <strain evidence="3 4">Fl201059</strain>
    </source>
</reference>
<feature type="domain" description="DUF7582" evidence="2">
    <location>
        <begin position="159"/>
        <end position="311"/>
    </location>
</feature>
<organism evidence="3 4">
    <name type="scientific">Fusarium langsethiae</name>
    <dbReference type="NCBI Taxonomy" id="179993"/>
    <lineage>
        <taxon>Eukaryota</taxon>
        <taxon>Fungi</taxon>
        <taxon>Dikarya</taxon>
        <taxon>Ascomycota</taxon>
        <taxon>Pezizomycotina</taxon>
        <taxon>Sordariomycetes</taxon>
        <taxon>Hypocreomycetidae</taxon>
        <taxon>Hypocreales</taxon>
        <taxon>Nectriaceae</taxon>
        <taxon>Fusarium</taxon>
    </lineage>
</organism>
<feature type="region of interest" description="Disordered" evidence="1">
    <location>
        <begin position="97"/>
        <end position="151"/>
    </location>
</feature>
<evidence type="ECO:0000313" key="4">
    <source>
        <dbReference type="Proteomes" id="UP000037904"/>
    </source>
</evidence>
<dbReference type="AlphaFoldDB" id="A0A0N1J307"/>